<dbReference type="RefSeq" id="WP_344427491.1">
    <property type="nucleotide sequence ID" value="NZ_BAAAQK010000028.1"/>
</dbReference>
<evidence type="ECO:0000313" key="5">
    <source>
        <dbReference type="Proteomes" id="UP001500449"/>
    </source>
</evidence>
<accession>A0ABN2NNY0</accession>
<evidence type="ECO:0000256" key="1">
    <source>
        <dbReference type="ARBA" id="ARBA00022679"/>
    </source>
</evidence>
<dbReference type="EMBL" id="BAAAQK010000028">
    <property type="protein sequence ID" value="GAA1878962.1"/>
    <property type="molecule type" value="Genomic_DNA"/>
</dbReference>
<gene>
    <name evidence="4" type="ORF">GCM10009836_70460</name>
</gene>
<evidence type="ECO:0000256" key="2">
    <source>
        <dbReference type="ARBA" id="ARBA00023315"/>
    </source>
</evidence>
<proteinExistence type="predicted"/>
<feature type="domain" description="N-acetyltransferase" evidence="3">
    <location>
        <begin position="5"/>
        <end position="146"/>
    </location>
</feature>
<dbReference type="PROSITE" id="PS51186">
    <property type="entry name" value="GNAT"/>
    <property type="match status" value="1"/>
</dbReference>
<reference evidence="4 5" key="1">
    <citation type="journal article" date="2019" name="Int. J. Syst. Evol. Microbiol.">
        <title>The Global Catalogue of Microorganisms (GCM) 10K type strain sequencing project: providing services to taxonomists for standard genome sequencing and annotation.</title>
        <authorList>
            <consortium name="The Broad Institute Genomics Platform"/>
            <consortium name="The Broad Institute Genome Sequencing Center for Infectious Disease"/>
            <person name="Wu L."/>
            <person name="Ma J."/>
        </authorList>
    </citation>
    <scope>NUCLEOTIDE SEQUENCE [LARGE SCALE GENOMIC DNA]</scope>
    <source>
        <strain evidence="4 5">JCM 16009</strain>
    </source>
</reference>
<dbReference type="Pfam" id="PF13508">
    <property type="entry name" value="Acetyltransf_7"/>
    <property type="match status" value="1"/>
</dbReference>
<dbReference type="PANTHER" id="PTHR43877">
    <property type="entry name" value="AMINOALKYLPHOSPHONATE N-ACETYLTRANSFERASE-RELATED-RELATED"/>
    <property type="match status" value="1"/>
</dbReference>
<keyword evidence="2" id="KW-0012">Acyltransferase</keyword>
<dbReference type="InterPro" id="IPR016181">
    <property type="entry name" value="Acyl_CoA_acyltransferase"/>
</dbReference>
<name>A0ABN2NNY0_9PSEU</name>
<dbReference type="InterPro" id="IPR000182">
    <property type="entry name" value="GNAT_dom"/>
</dbReference>
<dbReference type="PANTHER" id="PTHR43877:SF2">
    <property type="entry name" value="AMINOALKYLPHOSPHONATE N-ACETYLTRANSFERASE-RELATED"/>
    <property type="match status" value="1"/>
</dbReference>
<dbReference type="Gene3D" id="3.40.630.30">
    <property type="match status" value="1"/>
</dbReference>
<dbReference type="Proteomes" id="UP001500449">
    <property type="component" value="Unassembled WGS sequence"/>
</dbReference>
<evidence type="ECO:0000259" key="3">
    <source>
        <dbReference type="PROSITE" id="PS51186"/>
    </source>
</evidence>
<sequence>MTSHLRIRPGRPSDAAFLVEMARFASVIEDRPLPPPDDPELQLPSSPDAVVVAEPELGAAWWTFVEPPLVAGAPELVVAVTPTARGRGLGGALLDALAARAAEAGHHHLALNVHIRNPAARLYSRTGFVVAGKGRGPLGVAMVRQL</sequence>
<organism evidence="4 5">
    <name type="scientific">Pseudonocardia ailaonensis</name>
    <dbReference type="NCBI Taxonomy" id="367279"/>
    <lineage>
        <taxon>Bacteria</taxon>
        <taxon>Bacillati</taxon>
        <taxon>Actinomycetota</taxon>
        <taxon>Actinomycetes</taxon>
        <taxon>Pseudonocardiales</taxon>
        <taxon>Pseudonocardiaceae</taxon>
        <taxon>Pseudonocardia</taxon>
    </lineage>
</organism>
<keyword evidence="5" id="KW-1185">Reference proteome</keyword>
<evidence type="ECO:0000313" key="4">
    <source>
        <dbReference type="EMBL" id="GAA1878962.1"/>
    </source>
</evidence>
<comment type="caution">
    <text evidence="4">The sequence shown here is derived from an EMBL/GenBank/DDBJ whole genome shotgun (WGS) entry which is preliminary data.</text>
</comment>
<protein>
    <recommendedName>
        <fullName evidence="3">N-acetyltransferase domain-containing protein</fullName>
    </recommendedName>
</protein>
<keyword evidence="1" id="KW-0808">Transferase</keyword>
<dbReference type="SUPFAM" id="SSF55729">
    <property type="entry name" value="Acyl-CoA N-acyltransferases (Nat)"/>
    <property type="match status" value="1"/>
</dbReference>
<dbReference type="InterPro" id="IPR050832">
    <property type="entry name" value="Bact_Acetyltransf"/>
</dbReference>